<dbReference type="NCBIfam" id="TIGR00401">
    <property type="entry name" value="msrA"/>
    <property type="match status" value="1"/>
</dbReference>
<keyword evidence="1 4" id="KW-0560">Oxidoreductase</keyword>
<evidence type="ECO:0000256" key="3">
    <source>
        <dbReference type="ARBA" id="ARBA00048782"/>
    </source>
</evidence>
<comment type="catalytic activity">
    <reaction evidence="3 4">
        <text>[thioredoxin]-disulfide + L-methionine + H2O = L-methionine (S)-S-oxide + [thioredoxin]-dithiol</text>
        <dbReference type="Rhea" id="RHEA:19993"/>
        <dbReference type="Rhea" id="RHEA-COMP:10698"/>
        <dbReference type="Rhea" id="RHEA-COMP:10700"/>
        <dbReference type="ChEBI" id="CHEBI:15377"/>
        <dbReference type="ChEBI" id="CHEBI:29950"/>
        <dbReference type="ChEBI" id="CHEBI:50058"/>
        <dbReference type="ChEBI" id="CHEBI:57844"/>
        <dbReference type="ChEBI" id="CHEBI:58772"/>
        <dbReference type="EC" id="1.8.4.11"/>
    </reaction>
</comment>
<reference evidence="6 7" key="1">
    <citation type="submission" date="2018-05" db="EMBL/GenBank/DDBJ databases">
        <title>Brumimicrobium oceani sp. nov., isolated from coastal sediment.</title>
        <authorList>
            <person name="Kou Y."/>
        </authorList>
    </citation>
    <scope>NUCLEOTIDE SEQUENCE [LARGE SCALE GENOMIC DNA]</scope>
    <source>
        <strain evidence="6 7">C305</strain>
    </source>
</reference>
<dbReference type="PROSITE" id="PS51257">
    <property type="entry name" value="PROKAR_LIPOPROTEIN"/>
    <property type="match status" value="1"/>
</dbReference>
<dbReference type="AlphaFoldDB" id="A0A2U2X087"/>
<evidence type="ECO:0000256" key="2">
    <source>
        <dbReference type="ARBA" id="ARBA00047806"/>
    </source>
</evidence>
<dbReference type="Gene3D" id="3.30.1060.10">
    <property type="entry name" value="Peptide methionine sulphoxide reductase MsrA"/>
    <property type="match status" value="1"/>
</dbReference>
<gene>
    <name evidence="4 6" type="primary">msrA</name>
    <name evidence="6" type="ORF">DIT68_16065</name>
</gene>
<dbReference type="EC" id="1.8.4.11" evidence="4"/>
<dbReference type="Proteomes" id="UP000245370">
    <property type="component" value="Unassembled WGS sequence"/>
</dbReference>
<organism evidence="6 7">
    <name type="scientific">Brumimicrobium oceani</name>
    <dbReference type="NCBI Taxonomy" id="2100725"/>
    <lineage>
        <taxon>Bacteria</taxon>
        <taxon>Pseudomonadati</taxon>
        <taxon>Bacteroidota</taxon>
        <taxon>Flavobacteriia</taxon>
        <taxon>Flavobacteriales</taxon>
        <taxon>Crocinitomicaceae</taxon>
        <taxon>Brumimicrobium</taxon>
    </lineage>
</organism>
<dbReference type="SUPFAM" id="SSF55068">
    <property type="entry name" value="Peptide methionine sulfoxide reductase"/>
    <property type="match status" value="1"/>
</dbReference>
<dbReference type="RefSeq" id="WP_109360842.1">
    <property type="nucleotide sequence ID" value="NZ_QFRJ01000027.1"/>
</dbReference>
<dbReference type="InterPro" id="IPR036509">
    <property type="entry name" value="Met_Sox_Rdtase_MsrA_sf"/>
</dbReference>
<proteinExistence type="inferred from homology"/>
<comment type="catalytic activity">
    <reaction evidence="2 4">
        <text>L-methionyl-[protein] + [thioredoxin]-disulfide + H2O = L-methionyl-(S)-S-oxide-[protein] + [thioredoxin]-dithiol</text>
        <dbReference type="Rhea" id="RHEA:14217"/>
        <dbReference type="Rhea" id="RHEA-COMP:10698"/>
        <dbReference type="Rhea" id="RHEA-COMP:10700"/>
        <dbReference type="Rhea" id="RHEA-COMP:12313"/>
        <dbReference type="Rhea" id="RHEA-COMP:12315"/>
        <dbReference type="ChEBI" id="CHEBI:15377"/>
        <dbReference type="ChEBI" id="CHEBI:16044"/>
        <dbReference type="ChEBI" id="CHEBI:29950"/>
        <dbReference type="ChEBI" id="CHEBI:44120"/>
        <dbReference type="ChEBI" id="CHEBI:50058"/>
        <dbReference type="EC" id="1.8.4.11"/>
    </reaction>
</comment>
<keyword evidence="7" id="KW-1185">Reference proteome</keyword>
<dbReference type="OrthoDB" id="4174719at2"/>
<comment type="caution">
    <text evidence="6">The sequence shown here is derived from an EMBL/GenBank/DDBJ whole genome shotgun (WGS) entry which is preliminary data.</text>
</comment>
<reference evidence="6 7" key="2">
    <citation type="submission" date="2018-05" db="EMBL/GenBank/DDBJ databases">
        <authorList>
            <person name="Lanie J.A."/>
            <person name="Ng W.-L."/>
            <person name="Kazmierczak K.M."/>
            <person name="Andrzejewski T.M."/>
            <person name="Davidsen T.M."/>
            <person name="Wayne K.J."/>
            <person name="Tettelin H."/>
            <person name="Glass J.I."/>
            <person name="Rusch D."/>
            <person name="Podicherti R."/>
            <person name="Tsui H.-C.T."/>
            <person name="Winkler M.E."/>
        </authorList>
    </citation>
    <scope>NUCLEOTIDE SEQUENCE [LARGE SCALE GENOMIC DNA]</scope>
    <source>
        <strain evidence="6 7">C305</strain>
    </source>
</reference>
<evidence type="ECO:0000259" key="5">
    <source>
        <dbReference type="Pfam" id="PF01625"/>
    </source>
</evidence>
<accession>A0A2U2X087</accession>
<comment type="function">
    <text evidence="4">Has an important function as a repair enzyme for proteins that have been inactivated by oxidation. Catalyzes the reversible oxidation-reduction of methionine sulfoxide in proteins to methionine.</text>
</comment>
<dbReference type="HAMAP" id="MF_01401">
    <property type="entry name" value="MsrA"/>
    <property type="match status" value="1"/>
</dbReference>
<sequence>MKTTILFLSFVFGIASCNSKGDLHDGSSGLQSAHTHSIQISPAGNQNVETNTVAYFASGCFWCVEAVFESVRGVGDVISGYSGGKAMNAKYDLVSAGRTNHAEAVAVHYDSTKIDYPTLLKVFFGSQDPTILNQQGPDKGRQYRSSIFYRNAQERELAQNYIKELLDKKVFPKITTEVVPFEAFYAAEDYHQNYERNNPNNGYVKAVSVPRLNKFKAKFPELLK</sequence>
<dbReference type="GO" id="GO:0033744">
    <property type="term" value="F:L-methionine:thioredoxin-disulfide S-oxidoreductase activity"/>
    <property type="evidence" value="ECO:0007669"/>
    <property type="project" value="RHEA"/>
</dbReference>
<dbReference type="EMBL" id="QFRJ01000027">
    <property type="protein sequence ID" value="PWH81206.1"/>
    <property type="molecule type" value="Genomic_DNA"/>
</dbReference>
<dbReference type="GO" id="GO:0008113">
    <property type="term" value="F:peptide-methionine (S)-S-oxide reductase activity"/>
    <property type="evidence" value="ECO:0007669"/>
    <property type="project" value="UniProtKB-UniRule"/>
</dbReference>
<dbReference type="Pfam" id="PF01625">
    <property type="entry name" value="PMSR"/>
    <property type="match status" value="1"/>
</dbReference>
<evidence type="ECO:0000313" key="7">
    <source>
        <dbReference type="Proteomes" id="UP000245370"/>
    </source>
</evidence>
<feature type="active site" evidence="4">
    <location>
        <position position="60"/>
    </location>
</feature>
<evidence type="ECO:0000256" key="4">
    <source>
        <dbReference type="HAMAP-Rule" id="MF_01401"/>
    </source>
</evidence>
<dbReference type="PANTHER" id="PTHR43774:SF1">
    <property type="entry name" value="PEPTIDE METHIONINE SULFOXIDE REDUCTASE MSRA 2"/>
    <property type="match status" value="1"/>
</dbReference>
<protein>
    <recommendedName>
        <fullName evidence="4">Peptide methionine sulfoxide reductase MsrA</fullName>
        <shortName evidence="4">Protein-methionine-S-oxide reductase</shortName>
        <ecNumber evidence="4">1.8.4.11</ecNumber>
    </recommendedName>
    <alternativeName>
        <fullName evidence="4">Peptide-methionine (S)-S-oxide reductase</fullName>
        <shortName evidence="4">Peptide Met(O) reductase</shortName>
    </alternativeName>
</protein>
<dbReference type="InterPro" id="IPR002569">
    <property type="entry name" value="Met_Sox_Rdtase_MsrA_dom"/>
</dbReference>
<feature type="domain" description="Peptide methionine sulphoxide reductase MsrA" evidence="5">
    <location>
        <begin position="54"/>
        <end position="203"/>
    </location>
</feature>
<evidence type="ECO:0000256" key="1">
    <source>
        <dbReference type="ARBA" id="ARBA00023002"/>
    </source>
</evidence>
<dbReference type="PANTHER" id="PTHR43774">
    <property type="entry name" value="PEPTIDE METHIONINE SULFOXIDE REDUCTASE"/>
    <property type="match status" value="1"/>
</dbReference>
<evidence type="ECO:0000313" key="6">
    <source>
        <dbReference type="EMBL" id="PWH81206.1"/>
    </source>
</evidence>
<comment type="similarity">
    <text evidence="4">Belongs to the MsrA Met sulfoxide reductase family.</text>
</comment>
<name>A0A2U2X087_9FLAO</name>